<comment type="caution">
    <text evidence="2">The sequence shown here is derived from an EMBL/GenBank/DDBJ whole genome shotgun (WGS) entry which is preliminary data.</text>
</comment>
<sequence>MNIFTDYLASISDDQHRAKLADVLGWVSRKFPGLEPKIAWNQPMFTDHGTFIIGFSTAKLHFAISPEKAGIEKFAEEITNAGYSHSSNIFRIRWEDSVDFLLLERMIIYNIEEKADYSSFWRK</sequence>
<dbReference type="InterPro" id="IPR014922">
    <property type="entry name" value="YdhG-like"/>
</dbReference>
<keyword evidence="3" id="KW-1185">Reference proteome</keyword>
<reference evidence="2 3" key="1">
    <citation type="submission" date="2018-08" db="EMBL/GenBank/DDBJ databases">
        <title>A genome reference for cultivated species of the human gut microbiota.</title>
        <authorList>
            <person name="Zou Y."/>
            <person name="Xue W."/>
            <person name="Luo G."/>
        </authorList>
    </citation>
    <scope>NUCLEOTIDE SEQUENCE [LARGE SCALE GENOMIC DNA]</scope>
    <source>
        <strain evidence="2 3">AM07-24</strain>
    </source>
</reference>
<feature type="domain" description="YdhG-like" evidence="1">
    <location>
        <begin position="16"/>
        <end position="108"/>
    </location>
</feature>
<accession>A0A415E7W1</accession>
<organism evidence="2 3">
    <name type="scientific">Emergencia timonensis</name>
    <dbReference type="NCBI Taxonomy" id="1776384"/>
    <lineage>
        <taxon>Bacteria</taxon>
        <taxon>Bacillati</taxon>
        <taxon>Bacillota</taxon>
        <taxon>Clostridia</taxon>
        <taxon>Peptostreptococcales</taxon>
        <taxon>Anaerovoracaceae</taxon>
        <taxon>Emergencia</taxon>
    </lineage>
</organism>
<gene>
    <name evidence="2" type="ORF">DW099_04740</name>
</gene>
<proteinExistence type="predicted"/>
<dbReference type="Proteomes" id="UP000284841">
    <property type="component" value="Unassembled WGS sequence"/>
</dbReference>
<evidence type="ECO:0000259" key="1">
    <source>
        <dbReference type="Pfam" id="PF08818"/>
    </source>
</evidence>
<dbReference type="SUPFAM" id="SSF159888">
    <property type="entry name" value="YdhG-like"/>
    <property type="match status" value="1"/>
</dbReference>
<dbReference type="OrthoDB" id="115213at2"/>
<dbReference type="RefSeq" id="WP_118333889.1">
    <property type="nucleotide sequence ID" value="NZ_AP025567.1"/>
</dbReference>
<name>A0A415E7W1_9FIRM</name>
<evidence type="ECO:0000313" key="3">
    <source>
        <dbReference type="Proteomes" id="UP000284841"/>
    </source>
</evidence>
<evidence type="ECO:0000313" key="2">
    <source>
        <dbReference type="EMBL" id="RHJ89876.1"/>
    </source>
</evidence>
<protein>
    <submittedName>
        <fullName evidence="2">Iron chaperone</fullName>
    </submittedName>
</protein>
<dbReference type="EMBL" id="QRMS01000001">
    <property type="protein sequence ID" value="RHJ89876.1"/>
    <property type="molecule type" value="Genomic_DNA"/>
</dbReference>
<dbReference type="Gene3D" id="3.90.1150.200">
    <property type="match status" value="1"/>
</dbReference>
<dbReference type="AlphaFoldDB" id="A0A415E7W1"/>
<dbReference type="Pfam" id="PF08818">
    <property type="entry name" value="DUF1801"/>
    <property type="match status" value="1"/>
</dbReference>